<dbReference type="AlphaFoldDB" id="A0A833T0F8"/>
<dbReference type="InterPro" id="IPR035969">
    <property type="entry name" value="Rab-GAP_TBC_sf"/>
</dbReference>
<keyword evidence="1" id="KW-0472">Membrane</keyword>
<proteinExistence type="predicted"/>
<keyword evidence="4" id="KW-1185">Reference proteome</keyword>
<dbReference type="PANTHER" id="PTHR13530">
    <property type="entry name" value="TBC1 DOMAIN FAMILY MEMBER 7"/>
    <property type="match status" value="1"/>
</dbReference>
<sequence length="260" mass="29733">MALSRNFRTTYYKTLGVPVVQHIVDVDASFAALLSERAVNVPQLLKLALELGIAPQYRSRIWLLLLGVLPPYPGIWSFALKERRDMFEDVVGAAQVLQTKDATEGDEGRGVCYDFLELLEEREDPVDNEEKTPLSLQELMRFVHLHRTYWRDIAACDAPLLCGMDDPDFVLGVARVVCVVLTQEAERFWCFTRLLELFNNGLELVDPVVALDTLYNAPLADFESVFLRTLDVKRRRLTADGMTSLHMLKNSHDEEYGRRR</sequence>
<evidence type="ECO:0000313" key="3">
    <source>
        <dbReference type="EMBL" id="KAF4135786.1"/>
    </source>
</evidence>
<comment type="caution">
    <text evidence="2">The sequence shown here is derived from an EMBL/GenBank/DDBJ whole genome shotgun (WGS) entry which is preliminary data.</text>
</comment>
<evidence type="ECO:0000313" key="2">
    <source>
        <dbReference type="EMBL" id="KAF4040539.1"/>
    </source>
</evidence>
<dbReference type="EMBL" id="WSZM01000139">
    <property type="protein sequence ID" value="KAF4040539.1"/>
    <property type="molecule type" value="Genomic_DNA"/>
</dbReference>
<protein>
    <submittedName>
        <fullName evidence="2">Putative RabGAP/TBC</fullName>
    </submittedName>
</protein>
<feature type="transmembrane region" description="Helical" evidence="1">
    <location>
        <begin position="61"/>
        <end position="80"/>
    </location>
</feature>
<keyword evidence="1" id="KW-1133">Transmembrane helix</keyword>
<dbReference type="Proteomes" id="UP000602510">
    <property type="component" value="Unassembled WGS sequence"/>
</dbReference>
<gene>
    <name evidence="2" type="ORF">GN244_ATG07213</name>
    <name evidence="3" type="ORF">GN958_ATG15010</name>
</gene>
<dbReference type="Gene3D" id="1.10.10.750">
    <property type="entry name" value="Ypt/Rab-GAP domain of gyp1p, domain 1"/>
    <property type="match status" value="1"/>
</dbReference>
<organism evidence="2 4">
    <name type="scientific">Phytophthora infestans</name>
    <name type="common">Potato late blight agent</name>
    <name type="synonym">Botrytis infestans</name>
    <dbReference type="NCBI Taxonomy" id="4787"/>
    <lineage>
        <taxon>Eukaryota</taxon>
        <taxon>Sar</taxon>
        <taxon>Stramenopiles</taxon>
        <taxon>Oomycota</taxon>
        <taxon>Peronosporomycetes</taxon>
        <taxon>Peronosporales</taxon>
        <taxon>Peronosporaceae</taxon>
        <taxon>Phytophthora</taxon>
    </lineage>
</organism>
<dbReference type="GO" id="GO:0032007">
    <property type="term" value="P:negative regulation of TOR signaling"/>
    <property type="evidence" value="ECO:0007669"/>
    <property type="project" value="TreeGrafter"/>
</dbReference>
<dbReference type="Proteomes" id="UP000704712">
    <property type="component" value="Unassembled WGS sequence"/>
</dbReference>
<dbReference type="PANTHER" id="PTHR13530:SF3">
    <property type="entry name" value="TBC1 DOMAIN FAMILY MEMBER 7"/>
    <property type="match status" value="1"/>
</dbReference>
<reference evidence="2" key="1">
    <citation type="submission" date="2020-04" db="EMBL/GenBank/DDBJ databases">
        <title>Hybrid Assembly of Korean Phytophthora infestans isolates.</title>
        <authorList>
            <person name="Prokchorchik M."/>
            <person name="Lee Y."/>
            <person name="Seo J."/>
            <person name="Cho J.-H."/>
            <person name="Park Y.-E."/>
            <person name="Jang D.-C."/>
            <person name="Im J.-S."/>
            <person name="Choi J.-G."/>
            <person name="Park H.-J."/>
            <person name="Lee G.-B."/>
            <person name="Lee Y.-G."/>
            <person name="Hong S.-Y."/>
            <person name="Cho K."/>
            <person name="Sohn K.H."/>
        </authorList>
    </citation>
    <scope>NUCLEOTIDE SEQUENCE</scope>
    <source>
        <strain evidence="2">KR_1_A1</strain>
        <strain evidence="3">KR_2_A2</strain>
    </source>
</reference>
<dbReference type="GO" id="GO:0005096">
    <property type="term" value="F:GTPase activator activity"/>
    <property type="evidence" value="ECO:0007669"/>
    <property type="project" value="TreeGrafter"/>
</dbReference>
<dbReference type="SUPFAM" id="SSF47923">
    <property type="entry name" value="Ypt/Rab-GAP domain of gyp1p"/>
    <property type="match status" value="1"/>
</dbReference>
<accession>A0A833T0F8</accession>
<dbReference type="InterPro" id="IPR039842">
    <property type="entry name" value="TBC1D7"/>
</dbReference>
<keyword evidence="1" id="KW-0812">Transmembrane</keyword>
<name>A0A833T0F8_PHYIN</name>
<evidence type="ECO:0000256" key="1">
    <source>
        <dbReference type="SAM" id="Phobius"/>
    </source>
</evidence>
<dbReference type="EMBL" id="JAACNO010002053">
    <property type="protein sequence ID" value="KAF4135786.1"/>
    <property type="molecule type" value="Genomic_DNA"/>
</dbReference>
<evidence type="ECO:0000313" key="4">
    <source>
        <dbReference type="Proteomes" id="UP000602510"/>
    </source>
</evidence>